<keyword evidence="1" id="KW-0805">Transcription regulation</keyword>
<gene>
    <name evidence="6" type="ORF">HNR21_006354</name>
</gene>
<evidence type="ECO:0000256" key="1">
    <source>
        <dbReference type="ARBA" id="ARBA00023015"/>
    </source>
</evidence>
<dbReference type="InterPro" id="IPR000524">
    <property type="entry name" value="Tscrpt_reg_HTH_GntR"/>
</dbReference>
<dbReference type="Gene3D" id="1.10.10.10">
    <property type="entry name" value="Winged helix-like DNA-binding domain superfamily/Winged helix DNA-binding domain"/>
    <property type="match status" value="1"/>
</dbReference>
<dbReference type="AlphaFoldDB" id="A0A7W3RBX4"/>
<keyword evidence="3" id="KW-0804">Transcription</keyword>
<evidence type="ECO:0000256" key="3">
    <source>
        <dbReference type="ARBA" id="ARBA00023163"/>
    </source>
</evidence>
<dbReference type="PROSITE" id="PS50949">
    <property type="entry name" value="HTH_GNTR"/>
    <property type="match status" value="1"/>
</dbReference>
<feature type="domain" description="HTH gntR-type" evidence="5">
    <location>
        <begin position="73"/>
        <end position="139"/>
    </location>
</feature>
<dbReference type="PRINTS" id="PR00035">
    <property type="entry name" value="HTHGNTR"/>
</dbReference>
<dbReference type="SMART" id="SM00345">
    <property type="entry name" value="HTH_GNTR"/>
    <property type="match status" value="1"/>
</dbReference>
<protein>
    <submittedName>
        <fullName evidence="6">GntR family transcriptional regulator</fullName>
    </submittedName>
</protein>
<dbReference type="InterPro" id="IPR050679">
    <property type="entry name" value="Bact_HTH_transcr_reg"/>
</dbReference>
<dbReference type="CDD" id="cd07377">
    <property type="entry name" value="WHTH_GntR"/>
    <property type="match status" value="1"/>
</dbReference>
<dbReference type="Pfam" id="PF00392">
    <property type="entry name" value="GntR"/>
    <property type="match status" value="1"/>
</dbReference>
<dbReference type="Proteomes" id="UP000539313">
    <property type="component" value="Unassembled WGS sequence"/>
</dbReference>
<dbReference type="InterPro" id="IPR028978">
    <property type="entry name" value="Chorismate_lyase_/UTRA_dom_sf"/>
</dbReference>
<dbReference type="Pfam" id="PF07702">
    <property type="entry name" value="UTRA"/>
    <property type="match status" value="1"/>
</dbReference>
<dbReference type="GO" id="GO:0003677">
    <property type="term" value="F:DNA binding"/>
    <property type="evidence" value="ECO:0007669"/>
    <property type="project" value="UniProtKB-KW"/>
</dbReference>
<organism evidence="6 7">
    <name type="scientific">Thermomonospora cellulosilytica</name>
    <dbReference type="NCBI Taxonomy" id="1411118"/>
    <lineage>
        <taxon>Bacteria</taxon>
        <taxon>Bacillati</taxon>
        <taxon>Actinomycetota</taxon>
        <taxon>Actinomycetes</taxon>
        <taxon>Streptosporangiales</taxon>
        <taxon>Thermomonosporaceae</taxon>
        <taxon>Thermomonospora</taxon>
    </lineage>
</organism>
<name>A0A7W3RBX4_9ACTN</name>
<keyword evidence="7" id="KW-1185">Reference proteome</keyword>
<evidence type="ECO:0000256" key="4">
    <source>
        <dbReference type="SAM" id="MobiDB-lite"/>
    </source>
</evidence>
<dbReference type="EMBL" id="JACJII010000001">
    <property type="protein sequence ID" value="MBA9007472.1"/>
    <property type="molecule type" value="Genomic_DNA"/>
</dbReference>
<dbReference type="InterPro" id="IPR036390">
    <property type="entry name" value="WH_DNA-bd_sf"/>
</dbReference>
<comment type="caution">
    <text evidence="6">The sequence shown here is derived from an EMBL/GenBank/DDBJ whole genome shotgun (WGS) entry which is preliminary data.</text>
</comment>
<evidence type="ECO:0000256" key="2">
    <source>
        <dbReference type="ARBA" id="ARBA00023125"/>
    </source>
</evidence>
<dbReference type="GO" id="GO:0003700">
    <property type="term" value="F:DNA-binding transcription factor activity"/>
    <property type="evidence" value="ECO:0007669"/>
    <property type="project" value="InterPro"/>
</dbReference>
<reference evidence="6 7" key="1">
    <citation type="submission" date="2020-08" db="EMBL/GenBank/DDBJ databases">
        <title>Sequencing the genomes of 1000 actinobacteria strains.</title>
        <authorList>
            <person name="Klenk H.-P."/>
        </authorList>
    </citation>
    <scope>NUCLEOTIDE SEQUENCE [LARGE SCALE GENOMIC DNA]</scope>
    <source>
        <strain evidence="6 7">DSM 45823</strain>
    </source>
</reference>
<dbReference type="SUPFAM" id="SSF64288">
    <property type="entry name" value="Chorismate lyase-like"/>
    <property type="match status" value="1"/>
</dbReference>
<dbReference type="SMART" id="SM00866">
    <property type="entry name" value="UTRA"/>
    <property type="match status" value="1"/>
</dbReference>
<dbReference type="Gene3D" id="3.40.1410.10">
    <property type="entry name" value="Chorismate lyase-like"/>
    <property type="match status" value="1"/>
</dbReference>
<dbReference type="InterPro" id="IPR036388">
    <property type="entry name" value="WH-like_DNA-bd_sf"/>
</dbReference>
<dbReference type="SUPFAM" id="SSF46785">
    <property type="entry name" value="Winged helix' DNA-binding domain"/>
    <property type="match status" value="1"/>
</dbReference>
<feature type="compositionally biased region" description="Basic and acidic residues" evidence="4">
    <location>
        <begin position="1"/>
        <end position="24"/>
    </location>
</feature>
<evidence type="ECO:0000313" key="7">
    <source>
        <dbReference type="Proteomes" id="UP000539313"/>
    </source>
</evidence>
<evidence type="ECO:0000259" key="5">
    <source>
        <dbReference type="PROSITE" id="PS50949"/>
    </source>
</evidence>
<dbReference type="InterPro" id="IPR011663">
    <property type="entry name" value="UTRA"/>
</dbReference>
<evidence type="ECO:0000313" key="6">
    <source>
        <dbReference type="EMBL" id="MBA9007472.1"/>
    </source>
</evidence>
<dbReference type="PANTHER" id="PTHR44846">
    <property type="entry name" value="MANNOSYL-D-GLYCERATE TRANSPORT/METABOLISM SYSTEM REPRESSOR MNGR-RELATED"/>
    <property type="match status" value="1"/>
</dbReference>
<proteinExistence type="predicted"/>
<sequence length="304" mass="34038">MTLSERVGRHEPQARGAGRTEKGVRRVGAHRGADSELAVNEAGAAGRTGGERRARMGTERAPLGDLGYPGPRIPKYYKLKELLVELIQSLPPGSPLPPERTLAEKYETSRTTVRQALAELVVEGRLQRIQGKGTFVAKPKVAQELQLTSYTEEMRHHGLHPETKILDIGYASADERLARLLGIRPGGRVLRIHRLRLADGEPMSIDTSHLPARRFPGLRRELPRHRSLYETLSTAYDVHLAEAEEVIETVLATPHDAQLLGVDVGLPMLLLSRHAFDTEGQPVEWAQSLYRGDRYKFITRLRRR</sequence>
<dbReference type="PANTHER" id="PTHR44846:SF1">
    <property type="entry name" value="MANNOSYL-D-GLYCERATE TRANSPORT_METABOLISM SYSTEM REPRESSOR MNGR-RELATED"/>
    <property type="match status" value="1"/>
</dbReference>
<keyword evidence="2" id="KW-0238">DNA-binding</keyword>
<accession>A0A7W3RBX4</accession>
<dbReference type="GO" id="GO:0045892">
    <property type="term" value="P:negative regulation of DNA-templated transcription"/>
    <property type="evidence" value="ECO:0007669"/>
    <property type="project" value="TreeGrafter"/>
</dbReference>
<dbReference type="FunFam" id="1.10.10.10:FF:000095">
    <property type="entry name" value="GntR family transcriptional regulator"/>
    <property type="match status" value="1"/>
</dbReference>
<feature type="region of interest" description="Disordered" evidence="4">
    <location>
        <begin position="1"/>
        <end position="34"/>
    </location>
</feature>